<name>A0A5C5PQC3_9PSED</name>
<comment type="caution">
    <text evidence="2">The sequence shown here is derived from an EMBL/GenBank/DDBJ whole genome shotgun (WGS) entry which is preliminary data.</text>
</comment>
<dbReference type="Proteomes" id="UP000317901">
    <property type="component" value="Unassembled WGS sequence"/>
</dbReference>
<keyword evidence="1" id="KW-0732">Signal</keyword>
<dbReference type="EMBL" id="VFIP01000084">
    <property type="protein sequence ID" value="TWR78997.1"/>
    <property type="molecule type" value="Genomic_DNA"/>
</dbReference>
<sequence length="61" mass="6409">MAWLARHCCSSLAASLSVCSCACSASSAAFCSGLMKPDTHLGENARHIEVSDDQATSCLFR</sequence>
<feature type="signal peptide" evidence="1">
    <location>
        <begin position="1"/>
        <end position="24"/>
    </location>
</feature>
<proteinExistence type="predicted"/>
<evidence type="ECO:0000256" key="1">
    <source>
        <dbReference type="SAM" id="SignalP"/>
    </source>
</evidence>
<evidence type="ECO:0000313" key="3">
    <source>
        <dbReference type="Proteomes" id="UP000317901"/>
    </source>
</evidence>
<evidence type="ECO:0008006" key="4">
    <source>
        <dbReference type="Google" id="ProtNLM"/>
    </source>
</evidence>
<organism evidence="2 3">
    <name type="scientific">Pseudomonas saxonica</name>
    <dbReference type="NCBI Taxonomy" id="2600598"/>
    <lineage>
        <taxon>Bacteria</taxon>
        <taxon>Pseudomonadati</taxon>
        <taxon>Pseudomonadota</taxon>
        <taxon>Gammaproteobacteria</taxon>
        <taxon>Pseudomonadales</taxon>
        <taxon>Pseudomonadaceae</taxon>
        <taxon>Pseudomonas</taxon>
    </lineage>
</organism>
<evidence type="ECO:0000313" key="2">
    <source>
        <dbReference type="EMBL" id="TWR78997.1"/>
    </source>
</evidence>
<dbReference type="AlphaFoldDB" id="A0A5C5PQC3"/>
<accession>A0A5C5PQC3</accession>
<reference evidence="2 3" key="1">
    <citation type="submission" date="2019-06" db="EMBL/GenBank/DDBJ databases">
        <title>Pseudomonas bimorpha sp. nov. isolated from bovine raw milk and skim milk concentrate.</title>
        <authorList>
            <person name="Hofmann K."/>
            <person name="Huptas C."/>
            <person name="Doll E."/>
            <person name="Scherer S."/>
            <person name="Wenning M."/>
        </authorList>
    </citation>
    <scope>NUCLEOTIDE SEQUENCE [LARGE SCALE GENOMIC DNA]</scope>
    <source>
        <strain evidence="2 3">DSM 108990</strain>
    </source>
</reference>
<gene>
    <name evidence="2" type="ORF">FJD37_23330</name>
</gene>
<dbReference type="PROSITE" id="PS51257">
    <property type="entry name" value="PROKAR_LIPOPROTEIN"/>
    <property type="match status" value="1"/>
</dbReference>
<feature type="chain" id="PRO_5023137965" description="Secreted protein" evidence="1">
    <location>
        <begin position="25"/>
        <end position="61"/>
    </location>
</feature>
<protein>
    <recommendedName>
        <fullName evidence="4">Secreted protein</fullName>
    </recommendedName>
</protein>